<dbReference type="AlphaFoldDB" id="A0A2G9YJD5"/>
<dbReference type="EMBL" id="PCRK01000082">
    <property type="protein sequence ID" value="PIP19336.1"/>
    <property type="molecule type" value="Genomic_DNA"/>
</dbReference>
<evidence type="ECO:0000313" key="2">
    <source>
        <dbReference type="Proteomes" id="UP000231292"/>
    </source>
</evidence>
<dbReference type="Proteomes" id="UP000231292">
    <property type="component" value="Unassembled WGS sequence"/>
</dbReference>
<evidence type="ECO:0000313" key="1">
    <source>
        <dbReference type="EMBL" id="PIP19336.1"/>
    </source>
</evidence>
<reference evidence="1 2" key="1">
    <citation type="submission" date="2017-09" db="EMBL/GenBank/DDBJ databases">
        <title>Depth-based differentiation of microbial function through sediment-hosted aquifers and enrichment of novel symbionts in the deep terrestrial subsurface.</title>
        <authorList>
            <person name="Probst A.J."/>
            <person name="Ladd B."/>
            <person name="Jarett J.K."/>
            <person name="Geller-Mcgrath D.E."/>
            <person name="Sieber C.M."/>
            <person name="Emerson J.B."/>
            <person name="Anantharaman K."/>
            <person name="Thomas B.C."/>
            <person name="Malmstrom R."/>
            <person name="Stieglmeier M."/>
            <person name="Klingl A."/>
            <person name="Woyke T."/>
            <person name="Ryan C.M."/>
            <person name="Banfield J.F."/>
        </authorList>
    </citation>
    <scope>NUCLEOTIDE SEQUENCE [LARGE SCALE GENOMIC DNA]</scope>
    <source>
        <strain evidence="1">CG23_combo_of_CG06-09_8_20_14_all_41_10</strain>
    </source>
</reference>
<organism evidence="1 2">
    <name type="scientific">Candidatus Sherwoodlollariibacterium unditelluris</name>
    <dbReference type="NCBI Taxonomy" id="1974757"/>
    <lineage>
        <taxon>Bacteria</taxon>
        <taxon>Pseudomonadati</taxon>
        <taxon>Candidatus Omnitrophota</taxon>
        <taxon>Candidatus Sherwoodlollariibacterium</taxon>
    </lineage>
</organism>
<proteinExistence type="predicted"/>
<accession>A0A2G9YJD5</accession>
<comment type="caution">
    <text evidence="1">The sequence shown here is derived from an EMBL/GenBank/DDBJ whole genome shotgun (WGS) entry which is preliminary data.</text>
</comment>
<protein>
    <submittedName>
        <fullName evidence="1">Uncharacterized protein</fullName>
    </submittedName>
</protein>
<name>A0A2G9YJD5_9BACT</name>
<gene>
    <name evidence="1" type="ORF">COX41_03430</name>
</gene>
<sequence>MVSERIETIRKKFHREWLLIAVDKIDKKKTIPLTGKLLFHSPYIDEVDKKSMKYRGEALLIFSEDRFPEGMAAAF</sequence>